<proteinExistence type="predicted"/>
<dbReference type="RefSeq" id="WP_007133811.1">
    <property type="nucleotide sequence ID" value="NZ_GL629647.1"/>
</dbReference>
<comment type="caution">
    <text evidence="1">The sequence shown here is derived from an EMBL/GenBank/DDBJ whole genome shotgun (WGS) entry which is preliminary data.</text>
</comment>
<dbReference type="eggNOG" id="ENOG502ZQTV">
    <property type="taxonomic scope" value="Bacteria"/>
</dbReference>
<evidence type="ECO:0000313" key="1">
    <source>
        <dbReference type="EMBL" id="EFV05327.1"/>
    </source>
</evidence>
<keyword evidence="2" id="KW-1185">Reference proteome</keyword>
<evidence type="ECO:0000313" key="2">
    <source>
        <dbReference type="Proteomes" id="UP000003874"/>
    </source>
</evidence>
<sequence length="462" mass="54457">MTYNRFNELYKTNNLPQEDYSTYVARDAHMTSKKRSTLRYGTHNECPPKKKYYINKGLKEQSYDLYISDTKGMGKCYINGPDGSRSGIAIHGGWPVGSVGCLTTHTANYGNRKKGQKTNKIVTQIINNILDLEDFSKDVILVLLERNVVKKGIMVWNYRIAMILLECIMLSCSYGCMRNQRKSQIPNKNIATKKEADSMKNMENERKLLLTKSGFKFPSTQDFQSKIKQIFGYDIKENTSDIIEVELNPLIDDEPNSLIIYRKDRFVDLNIHSEVYDDKLYLLAFNNYLFYGKKSDFVYMQKDLYHIYELVQDFGYWDDNLKAFIFKKMKADEDNDAWFSIFFGRIGINGKWKLRRNIFRQYCAEVENCQTMFIPFLEEILNEPYKTKYEGNLDEDVAYILELISKKELKKEQTPGVIGIINNTYSKNPELFNRFKKKNYYGYENLKFYSQYYEDEIQENDK</sequence>
<organism evidence="1 2">
    <name type="scientific">Segatella salivae DSM 15606</name>
    <dbReference type="NCBI Taxonomy" id="888832"/>
    <lineage>
        <taxon>Bacteria</taxon>
        <taxon>Pseudomonadati</taxon>
        <taxon>Bacteroidota</taxon>
        <taxon>Bacteroidia</taxon>
        <taxon>Bacteroidales</taxon>
        <taxon>Prevotellaceae</taxon>
        <taxon>Segatella</taxon>
    </lineage>
</organism>
<dbReference type="EMBL" id="AEQO01000058">
    <property type="protein sequence ID" value="EFV05327.1"/>
    <property type="molecule type" value="Genomic_DNA"/>
</dbReference>
<dbReference type="Proteomes" id="UP000003874">
    <property type="component" value="Unassembled WGS sequence"/>
</dbReference>
<reference evidence="1 2" key="1">
    <citation type="submission" date="2010-12" db="EMBL/GenBank/DDBJ databases">
        <authorList>
            <person name="Muzny D."/>
            <person name="Qin X."/>
            <person name="Deng J."/>
            <person name="Jiang H."/>
            <person name="Liu Y."/>
            <person name="Qu J."/>
            <person name="Song X.-Z."/>
            <person name="Zhang L."/>
            <person name="Thornton R."/>
            <person name="Coyle M."/>
            <person name="Francisco L."/>
            <person name="Jackson L."/>
            <person name="Javaid M."/>
            <person name="Korchina V."/>
            <person name="Kovar C."/>
            <person name="Mata R."/>
            <person name="Mathew T."/>
            <person name="Ngo R."/>
            <person name="Nguyen L."/>
            <person name="Nguyen N."/>
            <person name="Okwuonu G."/>
            <person name="Ongeri F."/>
            <person name="Pham C."/>
            <person name="Simmons D."/>
            <person name="Wilczek-Boney K."/>
            <person name="Hale W."/>
            <person name="Jakkamsetti A."/>
            <person name="Pham P."/>
            <person name="Ruth R."/>
            <person name="San Lucas F."/>
            <person name="Warren J."/>
            <person name="Zhang J."/>
            <person name="Zhao Z."/>
            <person name="Zhou C."/>
            <person name="Zhu D."/>
            <person name="Lee S."/>
            <person name="Bess C."/>
            <person name="Blankenburg K."/>
            <person name="Forbes L."/>
            <person name="Fu Q."/>
            <person name="Gubbala S."/>
            <person name="Hirani K."/>
            <person name="Jayaseelan J.C."/>
            <person name="Lara F."/>
            <person name="Munidasa M."/>
            <person name="Palculict T."/>
            <person name="Patil S."/>
            <person name="Pu L.-L."/>
            <person name="Saada N."/>
            <person name="Tang L."/>
            <person name="Weissenberger G."/>
            <person name="Zhu Y."/>
            <person name="Hemphill L."/>
            <person name="Shang Y."/>
            <person name="Youmans B."/>
            <person name="Ayvaz T."/>
            <person name="Ross M."/>
            <person name="Santibanez J."/>
            <person name="Aqrawi P."/>
            <person name="Gross S."/>
            <person name="Joshi V."/>
            <person name="Fowler G."/>
            <person name="Nazareth L."/>
            <person name="Reid J."/>
            <person name="Worley K."/>
            <person name="Petrosino J."/>
            <person name="Highlander S."/>
            <person name="Gibbs R."/>
        </authorList>
    </citation>
    <scope>NUCLEOTIDE SEQUENCE [LARGE SCALE GENOMIC DNA]</scope>
    <source>
        <strain evidence="1 2">DSM 15606</strain>
    </source>
</reference>
<protein>
    <submittedName>
        <fullName evidence="1">Uncharacterized protein</fullName>
    </submittedName>
</protein>
<name>E6MM14_9BACT</name>
<accession>E6MM14</accession>
<dbReference type="HOGENOM" id="CLU_591682_0_0_10"/>
<gene>
    <name evidence="1" type="ORF">HMPREF9420_0531</name>
</gene>
<dbReference type="STRING" id="888832.HMPREF9420_0531"/>
<dbReference type="AlphaFoldDB" id="E6MM14"/>